<dbReference type="NCBIfam" id="NF006100">
    <property type="entry name" value="PRK08252.1"/>
    <property type="match status" value="1"/>
</dbReference>
<gene>
    <name evidence="3" type="ORF">QIT00_06350</name>
</gene>
<dbReference type="EMBL" id="JASCIS010000005">
    <property type="protein sequence ID" value="MDI3418183.1"/>
    <property type="molecule type" value="Genomic_DNA"/>
</dbReference>
<comment type="similarity">
    <text evidence="1 2">Belongs to the enoyl-CoA hydratase/isomerase family.</text>
</comment>
<dbReference type="Pfam" id="PF00378">
    <property type="entry name" value="ECH_1"/>
    <property type="match status" value="1"/>
</dbReference>
<dbReference type="Proteomes" id="UP001237105">
    <property type="component" value="Unassembled WGS sequence"/>
</dbReference>
<dbReference type="InterPro" id="IPR018376">
    <property type="entry name" value="Enoyl-CoA_hyd/isom_CS"/>
</dbReference>
<dbReference type="InterPro" id="IPR029045">
    <property type="entry name" value="ClpP/crotonase-like_dom_sf"/>
</dbReference>
<sequence>MTAESDAVSASVRVEHAESVLVVTIDRPEARNAVNRDVAQGIARAMDLLDEQPTLTAAVLTGAGEHFCAGMDLKAFLRGERPNVPGRGFAGLVESPPAKPLVAAVEGAAVAGGFEIVMAADLVVASTTATFGLPEVKRGLVAAGGGLSRPPAWVPRAVALEMVLTGNVLGAAELHRFGMLNRLVQPGQARDAAIELAQQIAANGPLAVKASKRILTESPGWAPSEKFERTRQIAMPVLRSNDAREGAAAFAERRPPSWTAS</sequence>
<dbReference type="InterPro" id="IPR014748">
    <property type="entry name" value="Enoyl-CoA_hydra_C"/>
</dbReference>
<dbReference type="PANTHER" id="PTHR43802">
    <property type="entry name" value="ENOYL-COA HYDRATASE"/>
    <property type="match status" value="1"/>
</dbReference>
<dbReference type="Gene3D" id="3.90.226.10">
    <property type="entry name" value="2-enoyl-CoA Hydratase, Chain A, domain 1"/>
    <property type="match status" value="1"/>
</dbReference>
<evidence type="ECO:0000313" key="4">
    <source>
        <dbReference type="Proteomes" id="UP001237105"/>
    </source>
</evidence>
<evidence type="ECO:0000256" key="2">
    <source>
        <dbReference type="RuleBase" id="RU003707"/>
    </source>
</evidence>
<accession>A0ABT6SRF5</accession>
<dbReference type="SUPFAM" id="SSF52096">
    <property type="entry name" value="ClpP/crotonase"/>
    <property type="match status" value="1"/>
</dbReference>
<comment type="caution">
    <text evidence="3">The sequence shown here is derived from an EMBL/GenBank/DDBJ whole genome shotgun (WGS) entry which is preliminary data.</text>
</comment>
<dbReference type="CDD" id="cd06558">
    <property type="entry name" value="crotonase-like"/>
    <property type="match status" value="1"/>
</dbReference>
<keyword evidence="4" id="KW-1185">Reference proteome</keyword>
<organism evidence="3 4">
    <name type="scientific">Streptomyces luteolus</name>
    <dbReference type="NCBI Taxonomy" id="3043615"/>
    <lineage>
        <taxon>Bacteria</taxon>
        <taxon>Bacillati</taxon>
        <taxon>Actinomycetota</taxon>
        <taxon>Actinomycetes</taxon>
        <taxon>Kitasatosporales</taxon>
        <taxon>Streptomycetaceae</taxon>
        <taxon>Streptomyces</taxon>
    </lineage>
</organism>
<dbReference type="InterPro" id="IPR001753">
    <property type="entry name" value="Enoyl-CoA_hydra/iso"/>
</dbReference>
<reference evidence="3 4" key="1">
    <citation type="submission" date="2023-05" db="EMBL/GenBank/DDBJ databases">
        <title>Draft genome sequence of Streptomyces sp. B-S-A12 isolated from a cave soil in Thailand.</title>
        <authorList>
            <person name="Chamroensaksri N."/>
            <person name="Muangham S."/>
        </authorList>
    </citation>
    <scope>NUCLEOTIDE SEQUENCE [LARGE SCALE GENOMIC DNA]</scope>
    <source>
        <strain evidence="3 4">B-S-A12</strain>
    </source>
</reference>
<dbReference type="Gene3D" id="1.10.12.10">
    <property type="entry name" value="Lyase 2-enoyl-coa Hydratase, Chain A, domain 2"/>
    <property type="match status" value="1"/>
</dbReference>
<evidence type="ECO:0000313" key="3">
    <source>
        <dbReference type="EMBL" id="MDI3418183.1"/>
    </source>
</evidence>
<dbReference type="PROSITE" id="PS00166">
    <property type="entry name" value="ENOYL_COA_HYDRATASE"/>
    <property type="match status" value="1"/>
</dbReference>
<evidence type="ECO:0000256" key="1">
    <source>
        <dbReference type="ARBA" id="ARBA00005254"/>
    </source>
</evidence>
<name>A0ABT6SRF5_9ACTN</name>
<proteinExistence type="inferred from homology"/>
<protein>
    <submittedName>
        <fullName evidence="3">Crotonase/enoyl-CoA hydratase family protein</fullName>
    </submittedName>
</protein>
<dbReference type="RefSeq" id="WP_282534106.1">
    <property type="nucleotide sequence ID" value="NZ_JASCIS010000005.1"/>
</dbReference>
<dbReference type="PANTHER" id="PTHR43802:SF1">
    <property type="entry name" value="IP11341P-RELATED"/>
    <property type="match status" value="1"/>
</dbReference>